<reference evidence="4" key="1">
    <citation type="journal article" date="2022" name="Front. Genet.">
        <title>Chromosome-Scale Assembly of the Dendrobium nobile Genome Provides Insights Into the Molecular Mechanism of the Biosynthesis of the Medicinal Active Ingredient of Dendrobium.</title>
        <authorList>
            <person name="Xu Q."/>
            <person name="Niu S.-C."/>
            <person name="Li K.-L."/>
            <person name="Zheng P.-J."/>
            <person name="Zhang X.-J."/>
            <person name="Jia Y."/>
            <person name="Liu Y."/>
            <person name="Niu Y.-X."/>
            <person name="Yu L.-H."/>
            <person name="Chen D.-F."/>
            <person name="Zhang G.-Q."/>
        </authorList>
    </citation>
    <scope>NUCLEOTIDE SEQUENCE</scope>
    <source>
        <tissue evidence="4">Leaf</tissue>
    </source>
</reference>
<dbReference type="InterPro" id="IPR021109">
    <property type="entry name" value="Peptidase_aspartic_dom_sf"/>
</dbReference>
<feature type="compositionally biased region" description="Polar residues" evidence="2">
    <location>
        <begin position="247"/>
        <end position="280"/>
    </location>
</feature>
<dbReference type="PANTHER" id="PTHR35046">
    <property type="entry name" value="ZINC KNUCKLE (CCHC-TYPE) FAMILY PROTEIN"/>
    <property type="match status" value="1"/>
</dbReference>
<protein>
    <recommendedName>
        <fullName evidence="3">CCHC-type domain-containing protein</fullName>
    </recommendedName>
</protein>
<dbReference type="InterPro" id="IPR036875">
    <property type="entry name" value="Znf_CCHC_sf"/>
</dbReference>
<dbReference type="Pfam" id="PF03732">
    <property type="entry name" value="Retrotrans_gag"/>
    <property type="match status" value="1"/>
</dbReference>
<keyword evidence="5" id="KW-1185">Reference proteome</keyword>
<proteinExistence type="predicted"/>
<evidence type="ECO:0000256" key="1">
    <source>
        <dbReference type="PROSITE-ProRule" id="PRU00047"/>
    </source>
</evidence>
<gene>
    <name evidence="4" type="ORF">KFK09_012995</name>
</gene>
<dbReference type="Gene3D" id="2.40.70.10">
    <property type="entry name" value="Acid Proteases"/>
    <property type="match status" value="1"/>
</dbReference>
<feature type="region of interest" description="Disordered" evidence="2">
    <location>
        <begin position="630"/>
        <end position="649"/>
    </location>
</feature>
<organism evidence="4 5">
    <name type="scientific">Dendrobium nobile</name>
    <name type="common">Orchid</name>
    <dbReference type="NCBI Taxonomy" id="94219"/>
    <lineage>
        <taxon>Eukaryota</taxon>
        <taxon>Viridiplantae</taxon>
        <taxon>Streptophyta</taxon>
        <taxon>Embryophyta</taxon>
        <taxon>Tracheophyta</taxon>
        <taxon>Spermatophyta</taxon>
        <taxon>Magnoliopsida</taxon>
        <taxon>Liliopsida</taxon>
        <taxon>Asparagales</taxon>
        <taxon>Orchidaceae</taxon>
        <taxon>Epidendroideae</taxon>
        <taxon>Malaxideae</taxon>
        <taxon>Dendrobiinae</taxon>
        <taxon>Dendrobium</taxon>
    </lineage>
</organism>
<dbReference type="PANTHER" id="PTHR35046:SF18">
    <property type="entry name" value="RNA-DIRECTED DNA POLYMERASE"/>
    <property type="match status" value="1"/>
</dbReference>
<dbReference type="EMBL" id="JAGYWB010000009">
    <property type="protein sequence ID" value="KAI0512356.1"/>
    <property type="molecule type" value="Genomic_DNA"/>
</dbReference>
<dbReference type="CDD" id="cd00303">
    <property type="entry name" value="retropepsin_like"/>
    <property type="match status" value="1"/>
</dbReference>
<accession>A0A8T3BH25</accession>
<feature type="region of interest" description="Disordered" evidence="2">
    <location>
        <begin position="233"/>
        <end position="295"/>
    </location>
</feature>
<evidence type="ECO:0000259" key="3">
    <source>
        <dbReference type="PROSITE" id="PS50158"/>
    </source>
</evidence>
<keyword evidence="1" id="KW-0479">Metal-binding</keyword>
<dbReference type="InterPro" id="IPR005162">
    <property type="entry name" value="Retrotrans_gag_dom"/>
</dbReference>
<feature type="region of interest" description="Disordered" evidence="2">
    <location>
        <begin position="14"/>
        <end position="39"/>
    </location>
</feature>
<dbReference type="Proteomes" id="UP000829196">
    <property type="component" value="Unassembled WGS sequence"/>
</dbReference>
<name>A0A8T3BH25_DENNO</name>
<feature type="domain" description="CCHC-type" evidence="3">
    <location>
        <begin position="303"/>
        <end position="319"/>
    </location>
</feature>
<comment type="caution">
    <text evidence="4">The sequence shown here is derived from an EMBL/GenBank/DDBJ whole genome shotgun (WGS) entry which is preliminary data.</text>
</comment>
<dbReference type="AlphaFoldDB" id="A0A8T3BH25"/>
<evidence type="ECO:0000313" key="4">
    <source>
        <dbReference type="EMBL" id="KAI0512356.1"/>
    </source>
</evidence>
<sequence>MNAVKQFHCAHTIRQDLSDSEEEPQFQRDTDLVESDDAEDDIPYPGDYPRYRRTFTPHFSQGEFKAKLDIPYFDGRMHIEDYLDWEKAVENFFEYMEVPPDKQVRYVAYRLKGGASAWWAQLLQMRLREGKGTVRGWNRMRQLLRAQFLPTNYEQILYMRYQHCSQGGRSVSDYTEEFHRLSARNNLNESANHLVARYIGGLKDSIQDRLELNSVWSMAQAVNLAMKVDMHQTRQSKIPNARRHWQENVTSGKSNTPGIKPTTSVGSSAQVPSPNQTASDSRAPPKPKFTTKENPYAKPSTLKCFRCFHPGHKSNECPQRQQVHIVEGDEGVDQEVDESNQEGDSEDVPADEGEALVCVLEKLLLAPRQSTSPQRHSMFKTRCTIGSKVCDILIDNGCTENVILRAVVQSLQLKTIKNAHPYKISWVKRGVKILVSESCQVTFSIGKQYVCDVLCDVLDMDVCHLILGRPWQFDVGATYDCRANIYSFVWNGRRLRLLPTAIETKSRSPQHPRQTSVQIVSGAGLLYCWKEPAPLYALLVTEQSQRPLQHNLHRDIQSLLQQYQKITPDNLPAELLPIEDIVQADRHCRKCRPENSSGNRPGRSNLVLGKGRRSRSRFLSSDQYMYFSRPRHDRRAECQSSSTSGEYSPVAGADTLSQFATLVAQMMSETQSRVVTVRSDDIDRHLQMFLRSKPPRFEGAVEPRAAEEWLRRLEKTFDGMQCPADRKVSLAVFLLDGEAEHWWEGQQAARFQGRLNSLIT</sequence>
<keyword evidence="1" id="KW-0862">Zinc</keyword>
<keyword evidence="1" id="KW-0863">Zinc-finger</keyword>
<dbReference type="OrthoDB" id="785668at2759"/>
<dbReference type="SUPFAM" id="SSF57756">
    <property type="entry name" value="Retrovirus zinc finger-like domains"/>
    <property type="match status" value="1"/>
</dbReference>
<evidence type="ECO:0000313" key="5">
    <source>
        <dbReference type="Proteomes" id="UP000829196"/>
    </source>
</evidence>
<feature type="region of interest" description="Disordered" evidence="2">
    <location>
        <begin position="590"/>
        <end position="613"/>
    </location>
</feature>
<dbReference type="GO" id="GO:0003676">
    <property type="term" value="F:nucleic acid binding"/>
    <property type="evidence" value="ECO:0007669"/>
    <property type="project" value="InterPro"/>
</dbReference>
<dbReference type="InterPro" id="IPR001878">
    <property type="entry name" value="Znf_CCHC"/>
</dbReference>
<dbReference type="GO" id="GO:0008270">
    <property type="term" value="F:zinc ion binding"/>
    <property type="evidence" value="ECO:0007669"/>
    <property type="project" value="UniProtKB-KW"/>
</dbReference>
<dbReference type="PROSITE" id="PS50158">
    <property type="entry name" value="ZF_CCHC"/>
    <property type="match status" value="1"/>
</dbReference>
<evidence type="ECO:0000256" key="2">
    <source>
        <dbReference type="SAM" id="MobiDB-lite"/>
    </source>
</evidence>